<evidence type="ECO:0000313" key="2">
    <source>
        <dbReference type="Proteomes" id="UP000053105"/>
    </source>
</evidence>
<evidence type="ECO:0000313" key="1">
    <source>
        <dbReference type="EMBL" id="KOX74710.1"/>
    </source>
</evidence>
<keyword evidence="2" id="KW-1185">Reference proteome</keyword>
<organism evidence="1 2">
    <name type="scientific">Melipona quadrifasciata</name>
    <dbReference type="NCBI Taxonomy" id="166423"/>
    <lineage>
        <taxon>Eukaryota</taxon>
        <taxon>Metazoa</taxon>
        <taxon>Ecdysozoa</taxon>
        <taxon>Arthropoda</taxon>
        <taxon>Hexapoda</taxon>
        <taxon>Insecta</taxon>
        <taxon>Pterygota</taxon>
        <taxon>Neoptera</taxon>
        <taxon>Endopterygota</taxon>
        <taxon>Hymenoptera</taxon>
        <taxon>Apocrita</taxon>
        <taxon>Aculeata</taxon>
        <taxon>Apoidea</taxon>
        <taxon>Anthophila</taxon>
        <taxon>Apidae</taxon>
        <taxon>Melipona</taxon>
    </lineage>
</organism>
<dbReference type="AlphaFoldDB" id="A0A0M9A0A4"/>
<dbReference type="Proteomes" id="UP000053105">
    <property type="component" value="Unassembled WGS sequence"/>
</dbReference>
<dbReference type="OrthoDB" id="10032414at2759"/>
<gene>
    <name evidence="1" type="ORF">WN51_13145</name>
</gene>
<accession>A0A0M9A0A4</accession>
<dbReference type="EMBL" id="KQ435783">
    <property type="protein sequence ID" value="KOX74710.1"/>
    <property type="molecule type" value="Genomic_DNA"/>
</dbReference>
<protein>
    <submittedName>
        <fullName evidence="1">Uncharacterized protein</fullName>
    </submittedName>
</protein>
<proteinExistence type="predicted"/>
<name>A0A0M9A0A4_9HYME</name>
<reference evidence="1 2" key="1">
    <citation type="submission" date="2015-07" db="EMBL/GenBank/DDBJ databases">
        <title>The genome of Melipona quadrifasciata.</title>
        <authorList>
            <person name="Pan H."/>
            <person name="Kapheim K."/>
        </authorList>
    </citation>
    <scope>NUCLEOTIDE SEQUENCE [LARGE SCALE GENOMIC DNA]</scope>
    <source>
        <strain evidence="1">0111107301</strain>
        <tissue evidence="1">Whole body</tissue>
    </source>
</reference>
<sequence>MSVDTNHYTTRDVAKIPNILKSSVENHSKALGYASKLDVWIFHLFCSLQNSSRGKIFNSDDIKQYLDQFFAAKD</sequence>